<comment type="caution">
    <text evidence="2">The sequence shown here is derived from an EMBL/GenBank/DDBJ whole genome shotgun (WGS) entry which is preliminary data.</text>
</comment>
<dbReference type="InterPro" id="IPR011055">
    <property type="entry name" value="Dup_hybrid_motif"/>
</dbReference>
<dbReference type="EMBL" id="JAACVF010000130">
    <property type="protein sequence ID" value="NCN65368.1"/>
    <property type="molecule type" value="Genomic_DNA"/>
</dbReference>
<feature type="domain" description="M23ase beta-sheet core" evidence="1">
    <location>
        <begin position="11"/>
        <end position="96"/>
    </location>
</feature>
<protein>
    <submittedName>
        <fullName evidence="2">M23 family metallopeptidase</fullName>
    </submittedName>
</protein>
<evidence type="ECO:0000259" key="1">
    <source>
        <dbReference type="Pfam" id="PF01551"/>
    </source>
</evidence>
<dbReference type="InterPro" id="IPR050570">
    <property type="entry name" value="Cell_wall_metabolism_enzyme"/>
</dbReference>
<dbReference type="PANTHER" id="PTHR21666">
    <property type="entry name" value="PEPTIDASE-RELATED"/>
    <property type="match status" value="1"/>
</dbReference>
<accession>A0A8J7YX26</accession>
<dbReference type="InterPro" id="IPR016047">
    <property type="entry name" value="M23ase_b-sheet_dom"/>
</dbReference>
<gene>
    <name evidence="2" type="ORF">GW910_04840</name>
</gene>
<name>A0A8J7YX26_9ARCH</name>
<feature type="non-terminal residue" evidence="2">
    <location>
        <position position="107"/>
    </location>
</feature>
<dbReference type="SUPFAM" id="SSF51261">
    <property type="entry name" value="Duplicated hybrid motif"/>
    <property type="match status" value="1"/>
</dbReference>
<dbReference type="PANTHER" id="PTHR21666:SF270">
    <property type="entry name" value="MUREIN HYDROLASE ACTIVATOR ENVC"/>
    <property type="match status" value="1"/>
</dbReference>
<dbReference type="Gene3D" id="2.70.70.10">
    <property type="entry name" value="Glucose Permease (Domain IIA)"/>
    <property type="match status" value="1"/>
</dbReference>
<evidence type="ECO:0000313" key="2">
    <source>
        <dbReference type="EMBL" id="NCN65368.1"/>
    </source>
</evidence>
<organism evidence="2 3">
    <name type="scientific">Candidatus Altarchaeum hamiconexum</name>
    <dbReference type="NCBI Taxonomy" id="1803513"/>
    <lineage>
        <taxon>Archaea</taxon>
        <taxon>Candidatus Altarchaeota</taxon>
        <taxon>Candidatus Altiarchaeia</taxon>
        <taxon>Candidatus Altarchaeales</taxon>
        <taxon>Candidatus Altarchaeaceae</taxon>
        <taxon>Candidatus Altarchaeum</taxon>
    </lineage>
</organism>
<dbReference type="Pfam" id="PF01551">
    <property type="entry name" value="Peptidase_M23"/>
    <property type="match status" value="1"/>
</dbReference>
<sequence>MFNLYFHKDLAKGDSVHSAFDGVVRVSRYFSGYGNIVVVRHYNGLETCYAHLSKLIAKVNQMVKTGEVLGLGGRTGRATCDHLHFEVRYLEEPINPRLVFDFENQKL</sequence>
<dbReference type="CDD" id="cd12797">
    <property type="entry name" value="M23_peptidase"/>
    <property type="match status" value="1"/>
</dbReference>
<dbReference type="GO" id="GO:0004222">
    <property type="term" value="F:metalloendopeptidase activity"/>
    <property type="evidence" value="ECO:0007669"/>
    <property type="project" value="TreeGrafter"/>
</dbReference>
<dbReference type="Proteomes" id="UP000768163">
    <property type="component" value="Unassembled WGS sequence"/>
</dbReference>
<reference evidence="2" key="1">
    <citation type="submission" date="2019-11" db="EMBL/GenBank/DDBJ databases">
        <title>Lipid analysis of CO2-rich subsurface aquifers suggests an autotrophy-based deep biosphere with lysolipids enriched in CPR bacteria.</title>
        <authorList>
            <person name="Probst A.J."/>
            <person name="Elling F.J."/>
            <person name="Castelle C.J."/>
            <person name="Zhu Q."/>
            <person name="Elvert M."/>
            <person name="Birarda G."/>
            <person name="Holman H.-Y."/>
            <person name="Lane K.R."/>
            <person name="Ladd B."/>
            <person name="Ryan M.C."/>
            <person name="Woyke T."/>
            <person name="Hinrichs K.-U."/>
            <person name="Banfield J.F."/>
        </authorList>
    </citation>
    <scope>NUCLEOTIDE SEQUENCE</scope>
    <source>
        <strain evidence="2">CG_2015-01_33_1645</strain>
    </source>
</reference>
<dbReference type="AlphaFoldDB" id="A0A8J7YX26"/>
<proteinExistence type="predicted"/>
<evidence type="ECO:0000313" key="3">
    <source>
        <dbReference type="Proteomes" id="UP000768163"/>
    </source>
</evidence>